<proteinExistence type="evidence at transcript level"/>
<dbReference type="EMBL" id="EF087498">
    <property type="protein sequence ID" value="ABK26737.1"/>
    <property type="molecule type" value="mRNA"/>
</dbReference>
<evidence type="ECO:0000313" key="1">
    <source>
        <dbReference type="EMBL" id="ABK26737.1"/>
    </source>
</evidence>
<dbReference type="AlphaFoldDB" id="A9P1H6"/>
<organism evidence="1">
    <name type="scientific">Picea sitchensis</name>
    <name type="common">Sitka spruce</name>
    <name type="synonym">Pinus sitchensis</name>
    <dbReference type="NCBI Taxonomy" id="3332"/>
    <lineage>
        <taxon>Eukaryota</taxon>
        <taxon>Viridiplantae</taxon>
        <taxon>Streptophyta</taxon>
        <taxon>Embryophyta</taxon>
        <taxon>Tracheophyta</taxon>
        <taxon>Spermatophyta</taxon>
        <taxon>Pinopsida</taxon>
        <taxon>Pinidae</taxon>
        <taxon>Conifers I</taxon>
        <taxon>Pinales</taxon>
        <taxon>Pinaceae</taxon>
        <taxon>Picea</taxon>
    </lineage>
</organism>
<reference evidence="1" key="1">
    <citation type="journal article" date="2008" name="BMC Genomics">
        <title>A conifer genomics resource of 200,000 spruce (Picea spp.) ESTs and 6,464 high-quality, sequence-finished full-length cDNAs for Sitka spruce (Picea sitchensis).</title>
        <authorList>
            <person name="Ralph S.G."/>
            <person name="Chun H.J."/>
            <person name="Kolosova N."/>
            <person name="Cooper D."/>
            <person name="Oddy C."/>
            <person name="Ritland C.E."/>
            <person name="Kirkpatrick R."/>
            <person name="Moore R."/>
            <person name="Barber S."/>
            <person name="Holt R.A."/>
            <person name="Jones S.J."/>
            <person name="Marra M.A."/>
            <person name="Douglas C.J."/>
            <person name="Ritland K."/>
            <person name="Bohlmann J."/>
        </authorList>
    </citation>
    <scope>NUCLEOTIDE SEQUENCE</scope>
    <source>
        <tissue evidence="1">Green portion of the leader tissue</tissue>
    </source>
</reference>
<name>A9P1H6_PICSI</name>
<accession>A9P1H6</accession>
<protein>
    <submittedName>
        <fullName evidence="1">Uncharacterized protein</fullName>
    </submittedName>
</protein>
<sequence>MVYGTDVVLPINLALPVMKLWQDENEEPNPLTRRINQLIEVQQHKDAIDEKMQKYQDNMKLLFDRKARNRNFLPGDLVLKWDARKEDSGKNGKFDHIWYGPFKISSSEGNNSFLLENLDGKILNAPVNARFLKHYLE</sequence>